<dbReference type="Proteomes" id="UP000253857">
    <property type="component" value="Unassembled WGS sequence"/>
</dbReference>
<dbReference type="Proteomes" id="UP000253915">
    <property type="component" value="Unassembled WGS sequence"/>
</dbReference>
<proteinExistence type="predicted"/>
<gene>
    <name evidence="3" type="ORF">C1853_10545</name>
    <name evidence="2" type="ORF">C1871_14260</name>
    <name evidence="1" type="ORF">GO726_14010</name>
</gene>
<evidence type="ECO:0000313" key="5">
    <source>
        <dbReference type="Proteomes" id="UP000253915"/>
    </source>
</evidence>
<organism evidence="2 4">
    <name type="scientific">Eggerthella lenta</name>
    <name type="common">Eubacterium lentum</name>
    <dbReference type="NCBI Taxonomy" id="84112"/>
    <lineage>
        <taxon>Bacteria</taxon>
        <taxon>Bacillati</taxon>
        <taxon>Actinomycetota</taxon>
        <taxon>Coriobacteriia</taxon>
        <taxon>Eggerthellales</taxon>
        <taxon>Eggerthellaceae</taxon>
        <taxon>Eggerthella</taxon>
    </lineage>
</organism>
<protein>
    <recommendedName>
        <fullName evidence="7">Transcriptional regulator</fullName>
    </recommendedName>
</protein>
<evidence type="ECO:0000313" key="2">
    <source>
        <dbReference type="EMBL" id="RDB81742.1"/>
    </source>
</evidence>
<evidence type="ECO:0000313" key="4">
    <source>
        <dbReference type="Proteomes" id="UP000253857"/>
    </source>
</evidence>
<dbReference type="EMBL" id="WPOM01000046">
    <property type="protein sequence ID" value="MVN34266.1"/>
    <property type="molecule type" value="Genomic_DNA"/>
</dbReference>
<evidence type="ECO:0000313" key="3">
    <source>
        <dbReference type="EMBL" id="RDC37105.1"/>
    </source>
</evidence>
<name>A0A369MWB2_EGGLN</name>
<evidence type="ECO:0000313" key="6">
    <source>
        <dbReference type="Proteomes" id="UP000436429"/>
    </source>
</evidence>
<dbReference type="RefSeq" id="WP_015761088.1">
    <property type="nucleotide sequence ID" value="NZ_AP025575.1"/>
</dbReference>
<sequence>MVVGVHKSLEEGRTYSYAELRDRFGLAGPDLERVLDRLVERGRLKPVLFRRVQQAGRASLVCATRESHLRWEA</sequence>
<dbReference type="EMBL" id="PPTY01000041">
    <property type="protein sequence ID" value="RDB81742.1"/>
    <property type="molecule type" value="Genomic_DNA"/>
</dbReference>
<accession>A0A369MWB2</accession>
<reference evidence="4 5" key="1">
    <citation type="journal article" date="2018" name="Elife">
        <title>Discovery and characterization of a prevalent human gut bacterial enzyme sufficient for the inactivation of a family of plant toxins.</title>
        <authorList>
            <person name="Koppel N."/>
            <person name="Bisanz J.E."/>
            <person name="Pandelia M.E."/>
            <person name="Turnbaugh P.J."/>
            <person name="Balskus E.P."/>
        </authorList>
    </citation>
    <scope>NUCLEOTIDE SEQUENCE [LARGE SCALE GENOMIC DNA]</scope>
    <source>
        <strain evidence="3 5">16A</strain>
        <strain evidence="2 4">FAA1-1-60AUCSF</strain>
    </source>
</reference>
<evidence type="ECO:0008006" key="7">
    <source>
        <dbReference type="Google" id="ProtNLM"/>
    </source>
</evidence>
<dbReference type="EMBL" id="PPUQ01000014">
    <property type="protein sequence ID" value="RDC37105.1"/>
    <property type="molecule type" value="Genomic_DNA"/>
</dbReference>
<reference evidence="1 6" key="2">
    <citation type="submission" date="2019-11" db="EMBL/GenBank/DDBJ databases">
        <title>Whole genome shotgun sequencing (WGS) data from Adlercreutzia equolifaciens ResAG-91, Eggerthella lenta MRI-F36, MRI-F37, MRI-F40, ResAG-49, ResAG-88, ResAG-121, ResAG-145, and Gordonibacter sp. ResAG-5, ResAG-26, ResAG-43, ResAG-50, ResAG-59.</title>
        <authorList>
            <person name="Stoll D.A."/>
            <person name="Danylec N."/>
            <person name="Franz C.M.A.P."/>
            <person name="Huch M."/>
        </authorList>
    </citation>
    <scope>NUCLEOTIDE SEQUENCE [LARGE SCALE GENOMIC DNA]</scope>
    <source>
        <strain evidence="1 6">ResAG-88</strain>
    </source>
</reference>
<evidence type="ECO:0000313" key="1">
    <source>
        <dbReference type="EMBL" id="MVN34266.1"/>
    </source>
</evidence>
<dbReference type="GeneID" id="69510221"/>
<dbReference type="AlphaFoldDB" id="A0A369MWB2"/>
<comment type="caution">
    <text evidence="2">The sequence shown here is derived from an EMBL/GenBank/DDBJ whole genome shotgun (WGS) entry which is preliminary data.</text>
</comment>
<dbReference type="Proteomes" id="UP000436429">
    <property type="component" value="Unassembled WGS sequence"/>
</dbReference>